<dbReference type="CDD" id="cd01650">
    <property type="entry name" value="RT_nLTR_like"/>
    <property type="match status" value="1"/>
</dbReference>
<dbReference type="InterPro" id="IPR005135">
    <property type="entry name" value="Endo/exonuclease/phosphatase"/>
</dbReference>
<dbReference type="Pfam" id="PF14529">
    <property type="entry name" value="Exo_endo_phos_2"/>
    <property type="match status" value="1"/>
</dbReference>
<evidence type="ECO:0000313" key="2">
    <source>
        <dbReference type="EMBL" id="CAF1232792.1"/>
    </source>
</evidence>
<name>A0A814YNK5_ADIRI</name>
<dbReference type="PANTHER" id="PTHR36688:SF2">
    <property type="entry name" value="ENDONUCLEASE_EXONUCLEASE_PHOSPHATASE DOMAIN-CONTAINING PROTEIN"/>
    <property type="match status" value="1"/>
</dbReference>
<proteinExistence type="predicted"/>
<dbReference type="Gene3D" id="3.60.10.10">
    <property type="entry name" value="Endonuclease/exonuclease/phosphatase"/>
    <property type="match status" value="1"/>
</dbReference>
<reference evidence="2" key="1">
    <citation type="submission" date="2021-02" db="EMBL/GenBank/DDBJ databases">
        <authorList>
            <person name="Nowell W R."/>
        </authorList>
    </citation>
    <scope>NUCLEOTIDE SEQUENCE</scope>
</reference>
<dbReference type="Pfam" id="PF00078">
    <property type="entry name" value="RVT_1"/>
    <property type="match status" value="1"/>
</dbReference>
<dbReference type="InterPro" id="IPR036691">
    <property type="entry name" value="Endo/exonu/phosph_ase_sf"/>
</dbReference>
<dbReference type="InterPro" id="IPR000477">
    <property type="entry name" value="RT_dom"/>
</dbReference>
<dbReference type="OrthoDB" id="10065625at2759"/>
<dbReference type="PROSITE" id="PS50878">
    <property type="entry name" value="RT_POL"/>
    <property type="match status" value="1"/>
</dbReference>
<gene>
    <name evidence="2" type="ORF">EDS130_LOCUS27026</name>
</gene>
<organism evidence="2 3">
    <name type="scientific">Adineta ricciae</name>
    <name type="common">Rotifer</name>
    <dbReference type="NCBI Taxonomy" id="249248"/>
    <lineage>
        <taxon>Eukaryota</taxon>
        <taxon>Metazoa</taxon>
        <taxon>Spiralia</taxon>
        <taxon>Gnathifera</taxon>
        <taxon>Rotifera</taxon>
        <taxon>Eurotatoria</taxon>
        <taxon>Bdelloidea</taxon>
        <taxon>Adinetida</taxon>
        <taxon>Adinetidae</taxon>
        <taxon>Adineta</taxon>
    </lineage>
</organism>
<protein>
    <recommendedName>
        <fullName evidence="1">Reverse transcriptase domain-containing protein</fullName>
    </recommendedName>
</protein>
<sequence length="986" mass="114413">MKSNPNHAEANEIVKGAMLQKVIDWGFPPRTVKYVKKIIDEWYAGKTMNGLLDLWEAKLTPAISHQAPLNILTYNVEGWGSRDLETIEMIANTDSSICVLTEVGEQWNKVSIPHFKTFYQKGTNLKGGVIIAVGKHLKATRVDIGIENTAIVDIEGLSERIRIIGIYWPQCQNRNLNDLKPFIDEKTIITGDFNAGVESWDSPKTDARGRQLEKWIEENNLIYIPGTRNSSKRSERNIDFVFTNISELTAETLEVGSSDHWPIVTKSEDIGYQITGYFPIVNWTVYEIMLQLMQDFWTKELALETQNVDNWYSNYTRFLSALKKRVTNWRKRDKFRPSLPPYIIQMLKSVRQARNKYYRDKKMNNGIVDEETRLILRKMTSNAKKEIVKYKSGRWKTFLSQIQEAHDVNGKAFWSHLSKIYKPRTLPISKLLTDVGVKSNQNEIKDILYDYYNEQAKSPEVDHRNNHDQYITRESLRIKEEIIKSPKMKLEPITQIEIKRLINKLKNKKSAGYDEISNHMIKLLPPGYIQCLTSCFNMWIEECRFPEVWKTAKIVTLNKLRGGIPRTDQTRPISLLPTHSKIFEKILLNRTREWAEGNQLIPNEQSGFRPGGLLPTRVLSIYQEIKNNLAANMPTLAIYVDYQKAYDKVWHDGLIVKLRDLGIPINLLTMIVSWLNCREAYINLGENKSEKFNIDVGLPQGSSLSPYLFIVYHCDLIKCLGAHSGHLFADDLSVLVSAPIMKSLSPIVAHLEKEGNKVCSRIAEYAKKWKQPINVQKSVAQIFYSQITCPSMTILMDGIKLNLVKEFKYLGFTWTSKMSLKPTIDQCLAKAQGALNKLKWLRKGRNITVPVLRQCMFAYVFPHLAWIFPFYPVLPPSQREALDRKFRVAIRLVHHCPYVSATDLHMVTKEEPLQVYAQRFIKKRLRNIERSDLGRSPFLFDIFYWDKLKKEKNDALGHFFRLRRVKRLLSRQETILIKWIDFALEK</sequence>
<feature type="domain" description="Reverse transcriptase" evidence="1">
    <location>
        <begin position="538"/>
        <end position="814"/>
    </location>
</feature>
<comment type="caution">
    <text evidence="2">The sequence shown here is derived from an EMBL/GenBank/DDBJ whole genome shotgun (WGS) entry which is preliminary data.</text>
</comment>
<evidence type="ECO:0000313" key="3">
    <source>
        <dbReference type="Proteomes" id="UP000663852"/>
    </source>
</evidence>
<dbReference type="Proteomes" id="UP000663852">
    <property type="component" value="Unassembled WGS sequence"/>
</dbReference>
<dbReference type="GO" id="GO:0003824">
    <property type="term" value="F:catalytic activity"/>
    <property type="evidence" value="ECO:0007669"/>
    <property type="project" value="InterPro"/>
</dbReference>
<dbReference type="PANTHER" id="PTHR36688">
    <property type="entry name" value="ENDO/EXONUCLEASE/PHOSPHATASE DOMAIN-CONTAINING PROTEIN"/>
    <property type="match status" value="1"/>
</dbReference>
<dbReference type="EMBL" id="CAJNOJ010000167">
    <property type="protein sequence ID" value="CAF1232792.1"/>
    <property type="molecule type" value="Genomic_DNA"/>
</dbReference>
<evidence type="ECO:0000259" key="1">
    <source>
        <dbReference type="PROSITE" id="PS50878"/>
    </source>
</evidence>
<accession>A0A814YNK5</accession>
<dbReference type="InterPro" id="IPR043502">
    <property type="entry name" value="DNA/RNA_pol_sf"/>
</dbReference>
<dbReference type="SUPFAM" id="SSF56219">
    <property type="entry name" value="DNase I-like"/>
    <property type="match status" value="1"/>
</dbReference>
<dbReference type="AlphaFoldDB" id="A0A814YNK5"/>
<dbReference type="SUPFAM" id="SSF56672">
    <property type="entry name" value="DNA/RNA polymerases"/>
    <property type="match status" value="1"/>
</dbReference>
<dbReference type="InterPro" id="IPR052560">
    <property type="entry name" value="RdDP_mobile_element"/>
</dbReference>